<dbReference type="EMBL" id="BAABCT010000004">
    <property type="protein sequence ID" value="GAA4072022.1"/>
    <property type="molecule type" value="Genomic_DNA"/>
</dbReference>
<organism evidence="1 2">
    <name type="scientific">Flavobacterium cheonanense</name>
    <dbReference type="NCBI Taxonomy" id="706183"/>
    <lineage>
        <taxon>Bacteria</taxon>
        <taxon>Pseudomonadati</taxon>
        <taxon>Bacteroidota</taxon>
        <taxon>Flavobacteriia</taxon>
        <taxon>Flavobacteriales</taxon>
        <taxon>Flavobacteriaceae</taxon>
        <taxon>Flavobacterium</taxon>
    </lineage>
</organism>
<accession>A0ABP7VQS8</accession>
<keyword evidence="2" id="KW-1185">Reference proteome</keyword>
<sequence>MIQVLKLLFGSLFSKKSLEKTLIDSKLGKLTCTYKKEDTYFTWDTEYKFNNNNGEPISISIDGDTNGPFSNTLQKTYQILDSIAELQSKIQTKIDSQFPEKKIDLKRDFNLEDLYIYLEEETNSVEYEFEYYSNDSEIMISVEFVKDEIEAIEFY</sequence>
<proteinExistence type="predicted"/>
<evidence type="ECO:0000313" key="1">
    <source>
        <dbReference type="EMBL" id="GAA4072022.1"/>
    </source>
</evidence>
<gene>
    <name evidence="1" type="ORF">GCM10022389_16620</name>
</gene>
<name>A0ABP7VQS8_9FLAO</name>
<comment type="caution">
    <text evidence="1">The sequence shown here is derived from an EMBL/GenBank/DDBJ whole genome shotgun (WGS) entry which is preliminary data.</text>
</comment>
<evidence type="ECO:0000313" key="2">
    <source>
        <dbReference type="Proteomes" id="UP001500367"/>
    </source>
</evidence>
<reference evidence="2" key="1">
    <citation type="journal article" date="2019" name="Int. J. Syst. Evol. Microbiol.">
        <title>The Global Catalogue of Microorganisms (GCM) 10K type strain sequencing project: providing services to taxonomists for standard genome sequencing and annotation.</title>
        <authorList>
            <consortium name="The Broad Institute Genomics Platform"/>
            <consortium name="The Broad Institute Genome Sequencing Center for Infectious Disease"/>
            <person name="Wu L."/>
            <person name="Ma J."/>
        </authorList>
    </citation>
    <scope>NUCLEOTIDE SEQUENCE [LARGE SCALE GENOMIC DNA]</scope>
    <source>
        <strain evidence="2">JCM 17069</strain>
    </source>
</reference>
<dbReference type="RefSeq" id="WP_344816260.1">
    <property type="nucleotide sequence ID" value="NZ_BAABCT010000004.1"/>
</dbReference>
<dbReference type="Proteomes" id="UP001500367">
    <property type="component" value="Unassembled WGS sequence"/>
</dbReference>
<protein>
    <submittedName>
        <fullName evidence="1">Uncharacterized protein</fullName>
    </submittedName>
</protein>